<keyword evidence="5" id="KW-0653">Protein transport</keyword>
<dbReference type="InterPro" id="IPR009851">
    <property type="entry name" value="Mod_r"/>
</dbReference>
<feature type="domain" description="VPS37 C-terminal" evidence="7">
    <location>
        <begin position="99"/>
        <end position="206"/>
    </location>
</feature>
<feature type="region of interest" description="Disordered" evidence="6">
    <location>
        <begin position="1"/>
        <end position="95"/>
    </location>
</feature>
<evidence type="ECO:0000313" key="8">
    <source>
        <dbReference type="EMBL" id="KUI63150.1"/>
    </source>
</evidence>
<evidence type="ECO:0000256" key="1">
    <source>
        <dbReference type="ARBA" id="ARBA00004177"/>
    </source>
</evidence>
<feature type="compositionally biased region" description="Polar residues" evidence="6">
    <location>
        <begin position="26"/>
        <end position="36"/>
    </location>
</feature>
<dbReference type="OrthoDB" id="10260857at2759"/>
<evidence type="ECO:0000256" key="3">
    <source>
        <dbReference type="ARBA" id="ARBA00022448"/>
    </source>
</evidence>
<dbReference type="Proteomes" id="UP000078576">
    <property type="component" value="Unassembled WGS sequence"/>
</dbReference>
<dbReference type="EMBL" id="KN714864">
    <property type="protein sequence ID" value="KUI63150.1"/>
    <property type="molecule type" value="Genomic_DNA"/>
</dbReference>
<dbReference type="STRING" id="694573.A0A194VGK9"/>
<keyword evidence="4" id="KW-0967">Endosome</keyword>
<organism evidence="8 9">
    <name type="scientific">Cytospora mali</name>
    <name type="common">Apple Valsa canker fungus</name>
    <name type="synonym">Valsa mali</name>
    <dbReference type="NCBI Taxonomy" id="578113"/>
    <lineage>
        <taxon>Eukaryota</taxon>
        <taxon>Fungi</taxon>
        <taxon>Dikarya</taxon>
        <taxon>Ascomycota</taxon>
        <taxon>Pezizomycotina</taxon>
        <taxon>Sordariomycetes</taxon>
        <taxon>Sordariomycetidae</taxon>
        <taxon>Diaporthales</taxon>
        <taxon>Cytosporaceae</taxon>
        <taxon>Cytospora</taxon>
    </lineage>
</organism>
<feature type="non-terminal residue" evidence="8">
    <location>
        <position position="207"/>
    </location>
</feature>
<evidence type="ECO:0000256" key="6">
    <source>
        <dbReference type="SAM" id="MobiDB-lite"/>
    </source>
</evidence>
<name>A0A194VGK9_CYTMA</name>
<dbReference type="AlphaFoldDB" id="A0A194VGK9"/>
<proteinExistence type="inferred from homology"/>
<evidence type="ECO:0000256" key="2">
    <source>
        <dbReference type="ARBA" id="ARBA00007617"/>
    </source>
</evidence>
<dbReference type="Pfam" id="PF07200">
    <property type="entry name" value="Mod_r"/>
    <property type="match status" value="1"/>
</dbReference>
<feature type="compositionally biased region" description="Low complexity" evidence="6">
    <location>
        <begin position="62"/>
        <end position="81"/>
    </location>
</feature>
<evidence type="ECO:0000313" key="9">
    <source>
        <dbReference type="Proteomes" id="UP000078576"/>
    </source>
</evidence>
<reference evidence="9" key="1">
    <citation type="submission" date="2014-12" db="EMBL/GenBank/DDBJ databases">
        <title>Genome Sequence of Valsa Canker Pathogens Uncovers a Specific Adaption of Colonization on Woody Bark.</title>
        <authorList>
            <person name="Yin Z."/>
            <person name="Liu H."/>
            <person name="Gao X."/>
            <person name="Li Z."/>
            <person name="Song N."/>
            <person name="Ke X."/>
            <person name="Dai Q."/>
            <person name="Wu Y."/>
            <person name="Sun Y."/>
            <person name="Xu J.-R."/>
            <person name="Kang Z.K."/>
            <person name="Wang L."/>
            <person name="Huang L."/>
        </authorList>
    </citation>
    <scope>NUCLEOTIDE SEQUENCE [LARGE SCALE GENOMIC DNA]</scope>
    <source>
        <strain evidence="9">SXYL134</strain>
    </source>
</reference>
<sequence length="207" mass="21948">MDRFDDIYSNTPPAPPPKPGSHEVSRMSTPITTQSPRAAPPTDQQQQQQQQQQKFPSELPDAAAGTAAATGVGGSQQAQVARPQAIPDPGDQWLPKILEDKSKQDLADILSATTLLTGLTHAPSTAHPSTLASTEALTAALSQNIDLATHLLELESRLAHARASTQASLLSAHALERQWRAKEAEMDRALGPFAPASLYQRLGAGVA</sequence>
<protein>
    <recommendedName>
        <fullName evidence="7">VPS37 C-terminal domain-containing protein</fullName>
    </recommendedName>
</protein>
<evidence type="ECO:0000256" key="4">
    <source>
        <dbReference type="ARBA" id="ARBA00022753"/>
    </source>
</evidence>
<keyword evidence="9" id="KW-1185">Reference proteome</keyword>
<dbReference type="GO" id="GO:0000813">
    <property type="term" value="C:ESCRT I complex"/>
    <property type="evidence" value="ECO:0007669"/>
    <property type="project" value="UniProtKB-ARBA"/>
</dbReference>
<evidence type="ECO:0000256" key="5">
    <source>
        <dbReference type="ARBA" id="ARBA00022927"/>
    </source>
</evidence>
<comment type="subcellular location">
    <subcellularLocation>
        <location evidence="1">Endosome</location>
    </subcellularLocation>
</comment>
<keyword evidence="3" id="KW-0813">Transport</keyword>
<feature type="compositionally biased region" description="Low complexity" evidence="6">
    <location>
        <begin position="44"/>
        <end position="53"/>
    </location>
</feature>
<accession>A0A194VGK9</accession>
<evidence type="ECO:0000259" key="7">
    <source>
        <dbReference type="Pfam" id="PF07200"/>
    </source>
</evidence>
<gene>
    <name evidence="8" type="ORF">VP1G_10272</name>
</gene>
<dbReference type="GO" id="GO:0015031">
    <property type="term" value="P:protein transport"/>
    <property type="evidence" value="ECO:0007669"/>
    <property type="project" value="UniProtKB-KW"/>
</dbReference>
<comment type="similarity">
    <text evidence="2">Belongs to the VPS37 family.</text>
</comment>